<protein>
    <submittedName>
        <fullName evidence="3">Putative aldouronate transport system substrate-binding protein</fullName>
    </submittedName>
</protein>
<reference evidence="3 4" key="1">
    <citation type="submission" date="2019-07" db="EMBL/GenBank/DDBJ databases">
        <title>Genomic Encyclopedia of Type Strains, Phase III (KMG-III): the genomes of soil and plant-associated and newly described type strains.</title>
        <authorList>
            <person name="Whitman W."/>
        </authorList>
    </citation>
    <scope>NUCLEOTIDE SEQUENCE [LARGE SCALE GENOMIC DNA]</scope>
    <source>
        <strain evidence="3 4">BL24</strain>
    </source>
</reference>
<feature type="compositionally biased region" description="Gly residues" evidence="1">
    <location>
        <begin position="52"/>
        <end position="65"/>
    </location>
</feature>
<sequence>MANNRDGKMRIRLKLAMGIAMLLSLLLTACSGNNGDAGSKDKTEPTPSAVGNAGGTGESKGGEGGDQPAYPMNTQDTFSYWAPINGNLITFATNLAEAPIGKAIADATGVKVTYIHPTDGQAEEQFNLLLASSKLPDVLEYDWSIYPGGPEKAIADGVIVPLNDLIDQYAPNLKKMLEADPELDKMVKTDSGQYYAFPMVRNSEGVVFRGPMLRKDWLDELGLQAPVTVDDWHSVLTAFKEKKGAVAPLTAQYAGKMNLQDAFFGAYKTSHGFYLDDEGKVKYGPLDPQYKDVMTLFRQWYSEGLIDKDFPIVERNTLDKRMLNGESGATVSLLGGGMGKWLESGKAQNPAFDLVAAPYPVLKAGDKPFTGQRDFKYNPKASAAVTTSAKDLETIVKWLDFAFSEQGTLLYNFGVEGESYTLVNGVPKFTDMIVKNDKYTSQQMLAQYTVPNGPYPMHELKSTNTFPQQDEAVRIWSETDAAKHIMPAFITPTVDESKKVAQTMTAINTYLEEMFIKFIMGNEPLDKFDGFVKQLEEMGIRDVIAIYQGALDRYNDR</sequence>
<feature type="region of interest" description="Disordered" evidence="1">
    <location>
        <begin position="34"/>
        <end position="72"/>
    </location>
</feature>
<evidence type="ECO:0000256" key="1">
    <source>
        <dbReference type="SAM" id="MobiDB-lite"/>
    </source>
</evidence>
<feature type="signal peptide" evidence="2">
    <location>
        <begin position="1"/>
        <end position="29"/>
    </location>
</feature>
<dbReference type="Gene3D" id="3.40.190.10">
    <property type="entry name" value="Periplasmic binding protein-like II"/>
    <property type="match status" value="2"/>
</dbReference>
<proteinExistence type="predicted"/>
<name>A0A5S5BU58_9BACL</name>
<dbReference type="SUPFAM" id="SSF53850">
    <property type="entry name" value="Periplasmic binding protein-like II"/>
    <property type="match status" value="1"/>
</dbReference>
<dbReference type="PROSITE" id="PS51257">
    <property type="entry name" value="PROKAR_LIPOPROTEIN"/>
    <property type="match status" value="1"/>
</dbReference>
<organism evidence="3 4">
    <name type="scientific">Paenibacillus methanolicus</name>
    <dbReference type="NCBI Taxonomy" id="582686"/>
    <lineage>
        <taxon>Bacteria</taxon>
        <taxon>Bacillati</taxon>
        <taxon>Bacillota</taxon>
        <taxon>Bacilli</taxon>
        <taxon>Bacillales</taxon>
        <taxon>Paenibacillaceae</taxon>
        <taxon>Paenibacillus</taxon>
    </lineage>
</organism>
<keyword evidence="2" id="KW-0732">Signal</keyword>
<dbReference type="Proteomes" id="UP000323257">
    <property type="component" value="Unassembled WGS sequence"/>
</dbReference>
<keyword evidence="4" id="KW-1185">Reference proteome</keyword>
<dbReference type="RefSeq" id="WP_246183616.1">
    <property type="nucleotide sequence ID" value="NZ_VNHS01000013.1"/>
</dbReference>
<evidence type="ECO:0000256" key="2">
    <source>
        <dbReference type="SAM" id="SignalP"/>
    </source>
</evidence>
<accession>A0A5S5BU58</accession>
<evidence type="ECO:0000313" key="4">
    <source>
        <dbReference type="Proteomes" id="UP000323257"/>
    </source>
</evidence>
<comment type="caution">
    <text evidence="3">The sequence shown here is derived from an EMBL/GenBank/DDBJ whole genome shotgun (WGS) entry which is preliminary data.</text>
</comment>
<evidence type="ECO:0000313" key="3">
    <source>
        <dbReference type="EMBL" id="TYP69868.1"/>
    </source>
</evidence>
<dbReference type="AlphaFoldDB" id="A0A5S5BU58"/>
<feature type="chain" id="PRO_5039253933" evidence="2">
    <location>
        <begin position="30"/>
        <end position="557"/>
    </location>
</feature>
<dbReference type="EMBL" id="VNHS01000013">
    <property type="protein sequence ID" value="TYP69868.1"/>
    <property type="molecule type" value="Genomic_DNA"/>
</dbReference>
<gene>
    <name evidence="3" type="ORF">BCM02_113201</name>
</gene>